<protein>
    <recommendedName>
        <fullName evidence="5">Chitin-binding type-2 domain-containing protein</fullName>
    </recommendedName>
</protein>
<keyword evidence="2" id="KW-0732">Signal</keyword>
<dbReference type="EnsemblMetazoa" id="G8298.1">
    <property type="protein sequence ID" value="G8298.1:cds"/>
    <property type="gene ID" value="G8298"/>
</dbReference>
<evidence type="ECO:0000313" key="4">
    <source>
        <dbReference type="Proteomes" id="UP000005408"/>
    </source>
</evidence>
<feature type="chain" id="PRO_5036478138" description="Chitin-binding type-2 domain-containing protein" evidence="2">
    <location>
        <begin position="20"/>
        <end position="127"/>
    </location>
</feature>
<feature type="signal peptide" evidence="2">
    <location>
        <begin position="1"/>
        <end position="19"/>
    </location>
</feature>
<dbReference type="AlphaFoldDB" id="A0A8W8NNK7"/>
<evidence type="ECO:0000313" key="3">
    <source>
        <dbReference type="EnsemblMetazoa" id="G8298.1:cds"/>
    </source>
</evidence>
<keyword evidence="4" id="KW-1185">Reference proteome</keyword>
<evidence type="ECO:0000256" key="2">
    <source>
        <dbReference type="SAM" id="SignalP"/>
    </source>
</evidence>
<feature type="region of interest" description="Disordered" evidence="1">
    <location>
        <begin position="26"/>
        <end position="71"/>
    </location>
</feature>
<organism evidence="3 4">
    <name type="scientific">Magallana gigas</name>
    <name type="common">Pacific oyster</name>
    <name type="synonym">Crassostrea gigas</name>
    <dbReference type="NCBI Taxonomy" id="29159"/>
    <lineage>
        <taxon>Eukaryota</taxon>
        <taxon>Metazoa</taxon>
        <taxon>Spiralia</taxon>
        <taxon>Lophotrochozoa</taxon>
        <taxon>Mollusca</taxon>
        <taxon>Bivalvia</taxon>
        <taxon>Autobranchia</taxon>
        <taxon>Pteriomorphia</taxon>
        <taxon>Ostreida</taxon>
        <taxon>Ostreoidea</taxon>
        <taxon>Ostreidae</taxon>
        <taxon>Magallana</taxon>
    </lineage>
</organism>
<name>A0A8W8NNK7_MAGGI</name>
<evidence type="ECO:0008006" key="5">
    <source>
        <dbReference type="Google" id="ProtNLM"/>
    </source>
</evidence>
<proteinExistence type="predicted"/>
<sequence>MNSVIFVLLACVVLEKTLANPHAYIRYGEKGNGNENNGDGDEDNDDNGNTSSSDDSDDSDDNGENKNNGNNEVCRETFRALCFTFTDRDKTPDCVKCFEYFDDEIPCLKGRNCVWDSKRKACVYSFY</sequence>
<accession>A0A8W8NNK7</accession>
<reference evidence="3" key="1">
    <citation type="submission" date="2022-08" db="UniProtKB">
        <authorList>
            <consortium name="EnsemblMetazoa"/>
        </authorList>
    </citation>
    <scope>IDENTIFICATION</scope>
    <source>
        <strain evidence="3">05x7-T-G4-1.051#20</strain>
    </source>
</reference>
<dbReference type="Proteomes" id="UP000005408">
    <property type="component" value="Unassembled WGS sequence"/>
</dbReference>
<evidence type="ECO:0000256" key="1">
    <source>
        <dbReference type="SAM" id="MobiDB-lite"/>
    </source>
</evidence>